<protein>
    <recommendedName>
        <fullName evidence="5">Elongator complex protein 5</fullName>
    </recommendedName>
</protein>
<comment type="pathway">
    <text evidence="3">tRNA modification; 5-methoxycarbonylmethyl-2-thiouridine-tRNA biosynthesis.</text>
</comment>
<dbReference type="GO" id="GO:0005737">
    <property type="term" value="C:cytoplasm"/>
    <property type="evidence" value="ECO:0007669"/>
    <property type="project" value="UniProtKB-SubCell"/>
</dbReference>
<evidence type="ECO:0000256" key="7">
    <source>
        <dbReference type="ARBA" id="ARBA00022694"/>
    </source>
</evidence>
<evidence type="ECO:0000256" key="6">
    <source>
        <dbReference type="ARBA" id="ARBA00022490"/>
    </source>
</evidence>
<accession>A0A803JY92</accession>
<dbReference type="InterPro" id="IPR027417">
    <property type="entry name" value="P-loop_NTPase"/>
</dbReference>
<dbReference type="AlphaFoldDB" id="A0A803JY92"/>
<dbReference type="UniPathway" id="UPA00988"/>
<feature type="compositionally biased region" description="Acidic residues" evidence="9">
    <location>
        <begin position="336"/>
        <end position="352"/>
    </location>
</feature>
<sequence length="352" mass="38554">GEGAFGSSGCNLATAGHPPLRFLGIHPSSGRKIPSNWITLTPVEGLFAPGTKVVCFCGTTQKGTLFIPIGTAWGGYPDAAPHSGRELLHSFIVAALERGEQVHVLGYERSQEDFLLGFPAPLVPRLNFHDGYSDPLQWLGGPHSLGPSDFTAERIEALLRDSGSAVTLVLDSLSWILAHSPLPSVCHTLRELSRGQKGTASTVTRLLALLHKDLHDPGALRSVNLLADTVINMERRGDWDRVTVTHRKKSRKVETSEEMVRIRGDLSLEVFREKEMEQRKGQEVDPTANLTFNLRLSEAEREVKDSAILPFTFSDSKKSSLLQSGPGSARVYYDPDPADDVDEEDPDDDLDV</sequence>
<evidence type="ECO:0000256" key="3">
    <source>
        <dbReference type="ARBA" id="ARBA00005043"/>
    </source>
</evidence>
<dbReference type="FunCoup" id="A0A803JY92">
    <property type="interactions" value="2111"/>
</dbReference>
<keyword evidence="6" id="KW-0963">Cytoplasm</keyword>
<proteinExistence type="inferred from homology"/>
<evidence type="ECO:0000256" key="1">
    <source>
        <dbReference type="ARBA" id="ARBA00004123"/>
    </source>
</evidence>
<dbReference type="CDD" id="cd19496">
    <property type="entry name" value="Elp5"/>
    <property type="match status" value="1"/>
</dbReference>
<evidence type="ECO:0000256" key="5">
    <source>
        <dbReference type="ARBA" id="ARBA00020264"/>
    </source>
</evidence>
<evidence type="ECO:0000256" key="9">
    <source>
        <dbReference type="SAM" id="MobiDB-lite"/>
    </source>
</evidence>
<evidence type="ECO:0000256" key="2">
    <source>
        <dbReference type="ARBA" id="ARBA00004496"/>
    </source>
</evidence>
<dbReference type="GO" id="GO:0002098">
    <property type="term" value="P:tRNA wobble uridine modification"/>
    <property type="evidence" value="ECO:0007669"/>
    <property type="project" value="InterPro"/>
</dbReference>
<name>A0A803JY92_XENTR</name>
<dbReference type="GeneTree" id="ENSGT00390000009210"/>
<dbReference type="GO" id="GO:0033588">
    <property type="term" value="C:elongator holoenzyme complex"/>
    <property type="evidence" value="ECO:0007669"/>
    <property type="project" value="InterPro"/>
</dbReference>
<comment type="subcellular location">
    <subcellularLocation>
        <location evidence="2">Cytoplasm</location>
    </subcellularLocation>
    <subcellularLocation>
        <location evidence="1">Nucleus</location>
    </subcellularLocation>
</comment>
<dbReference type="Ensembl" id="ENSXETT00000110454">
    <property type="protein sequence ID" value="ENSXETP00000113041"/>
    <property type="gene ID" value="ENSXETG00000041810"/>
</dbReference>
<dbReference type="PANTHER" id="PTHR15641">
    <property type="entry name" value="ELONGATOR COMPLEX PROTEIN 5"/>
    <property type="match status" value="1"/>
</dbReference>
<dbReference type="Gene3D" id="3.40.50.300">
    <property type="entry name" value="P-loop containing nucleotide triphosphate hydrolases"/>
    <property type="match status" value="1"/>
</dbReference>
<evidence type="ECO:0000256" key="4">
    <source>
        <dbReference type="ARBA" id="ARBA00009567"/>
    </source>
</evidence>
<comment type="similarity">
    <text evidence="4">Belongs to the ELP5 family.</text>
</comment>
<evidence type="ECO:0000313" key="10">
    <source>
        <dbReference type="Ensembl" id="ENSXETP00000113041"/>
    </source>
</evidence>
<dbReference type="GO" id="GO:0005634">
    <property type="term" value="C:nucleus"/>
    <property type="evidence" value="ECO:0007669"/>
    <property type="project" value="UniProtKB-SubCell"/>
</dbReference>
<organism evidence="10">
    <name type="scientific">Xenopus tropicalis</name>
    <name type="common">Western clawed frog</name>
    <name type="synonym">Silurana tropicalis</name>
    <dbReference type="NCBI Taxonomy" id="8364"/>
    <lineage>
        <taxon>Eukaryota</taxon>
        <taxon>Metazoa</taxon>
        <taxon>Chordata</taxon>
        <taxon>Craniata</taxon>
        <taxon>Vertebrata</taxon>
        <taxon>Euteleostomi</taxon>
        <taxon>Amphibia</taxon>
        <taxon>Batrachia</taxon>
        <taxon>Anura</taxon>
        <taxon>Pipoidea</taxon>
        <taxon>Pipidae</taxon>
        <taxon>Xenopodinae</taxon>
        <taxon>Xenopus</taxon>
        <taxon>Silurana</taxon>
    </lineage>
</organism>
<evidence type="ECO:0000256" key="8">
    <source>
        <dbReference type="ARBA" id="ARBA00023242"/>
    </source>
</evidence>
<keyword evidence="8" id="KW-0539">Nucleus</keyword>
<reference evidence="10" key="1">
    <citation type="journal article" date="2010" name="Science">
        <title>The genome of the Western clawed frog Xenopus tropicalis.</title>
        <authorList>
            <person name="Hellsten U."/>
            <person name="Harland R.M."/>
            <person name="Gilchrist M.J."/>
            <person name="Hendrix D."/>
            <person name="Jurka J."/>
            <person name="Kapitonov V."/>
            <person name="Ovcharenko I."/>
            <person name="Putnam N.H."/>
            <person name="Shu S."/>
            <person name="Taher L."/>
            <person name="Blitz I.L."/>
            <person name="Blumberg B."/>
            <person name="Dichmann D.S."/>
            <person name="Dubchak I."/>
            <person name="Amaya E."/>
            <person name="Detter J.C."/>
            <person name="Fletcher R."/>
            <person name="Gerhard D.S."/>
            <person name="Goodstein D."/>
            <person name="Graves T."/>
            <person name="Grigoriev I.V."/>
            <person name="Grimwood J."/>
            <person name="Kawashima T."/>
            <person name="Lindquist E."/>
            <person name="Lucas S.M."/>
            <person name="Mead P.E."/>
            <person name="Mitros T."/>
            <person name="Ogino H."/>
            <person name="Ohta Y."/>
            <person name="Poliakov A.V."/>
            <person name="Pollet N."/>
            <person name="Robert J."/>
            <person name="Salamov A."/>
            <person name="Sater A.K."/>
            <person name="Schmutz J."/>
            <person name="Terry A."/>
            <person name="Vize P.D."/>
            <person name="Warren W.C."/>
            <person name="Wells D."/>
            <person name="Wills A."/>
            <person name="Wilson R.K."/>
            <person name="Zimmerman L.B."/>
            <person name="Zorn A.M."/>
            <person name="Grainger R."/>
            <person name="Grammer T."/>
            <person name="Khokha M.K."/>
            <person name="Richardson P.M."/>
            <person name="Rokhsar D.S."/>
        </authorList>
    </citation>
    <scope>NUCLEOTIDE SEQUENCE [LARGE SCALE GENOMIC DNA]</scope>
    <source>
        <strain evidence="10">Nigerian</strain>
    </source>
</reference>
<dbReference type="InParanoid" id="A0A803JY92"/>
<feature type="region of interest" description="Disordered" evidence="9">
    <location>
        <begin position="317"/>
        <end position="352"/>
    </location>
</feature>
<gene>
    <name evidence="10" type="primary">elp5</name>
</gene>
<dbReference type="PANTHER" id="PTHR15641:SF1">
    <property type="entry name" value="ELONGATOR COMPLEX PROTEIN 5"/>
    <property type="match status" value="1"/>
</dbReference>
<dbReference type="Pfam" id="PF10483">
    <property type="entry name" value="Elong_Iki1"/>
    <property type="match status" value="1"/>
</dbReference>
<dbReference type="InterPro" id="IPR019519">
    <property type="entry name" value="Elp5"/>
</dbReference>
<reference evidence="10" key="2">
    <citation type="submission" date="2021-03" db="UniProtKB">
        <authorList>
            <consortium name="Ensembl"/>
        </authorList>
    </citation>
    <scope>IDENTIFICATION</scope>
</reference>
<keyword evidence="7" id="KW-0819">tRNA processing</keyword>